<proteinExistence type="predicted"/>
<feature type="domain" description="Fibronectin type-III" evidence="2">
    <location>
        <begin position="1"/>
        <end position="60"/>
    </location>
</feature>
<evidence type="ECO:0000313" key="3">
    <source>
        <dbReference type="EMBL" id="CAF4824295.1"/>
    </source>
</evidence>
<dbReference type="Proteomes" id="UP000681967">
    <property type="component" value="Unassembled WGS sequence"/>
</dbReference>
<organism evidence="3 5">
    <name type="scientific">Rotaria magnacalcarata</name>
    <dbReference type="NCBI Taxonomy" id="392030"/>
    <lineage>
        <taxon>Eukaryota</taxon>
        <taxon>Metazoa</taxon>
        <taxon>Spiralia</taxon>
        <taxon>Gnathifera</taxon>
        <taxon>Rotifera</taxon>
        <taxon>Eurotatoria</taxon>
        <taxon>Bdelloidea</taxon>
        <taxon>Philodinida</taxon>
        <taxon>Philodinidae</taxon>
        <taxon>Rotaria</taxon>
    </lineage>
</organism>
<evidence type="ECO:0000259" key="2">
    <source>
        <dbReference type="PROSITE" id="PS50853"/>
    </source>
</evidence>
<dbReference type="InterPro" id="IPR003961">
    <property type="entry name" value="FN3_dom"/>
</dbReference>
<evidence type="ECO:0000256" key="1">
    <source>
        <dbReference type="SAM" id="MobiDB-lite"/>
    </source>
</evidence>
<feature type="non-terminal residue" evidence="3">
    <location>
        <position position="1"/>
    </location>
</feature>
<dbReference type="SUPFAM" id="SSF49265">
    <property type="entry name" value="Fibronectin type III"/>
    <property type="match status" value="1"/>
</dbReference>
<name>A0A8S3BJS2_9BILA</name>
<feature type="non-terminal residue" evidence="3">
    <location>
        <position position="80"/>
    </location>
</feature>
<feature type="compositionally biased region" description="Basic and acidic residues" evidence="1">
    <location>
        <begin position="71"/>
        <end position="80"/>
    </location>
</feature>
<protein>
    <recommendedName>
        <fullName evidence="2">Fibronectin type-III domain-containing protein</fullName>
    </recommendedName>
</protein>
<dbReference type="Gene3D" id="2.60.40.10">
    <property type="entry name" value="Immunoglobulins"/>
    <property type="match status" value="1"/>
</dbReference>
<evidence type="ECO:0000313" key="4">
    <source>
        <dbReference type="EMBL" id="CAF4920602.1"/>
    </source>
</evidence>
<dbReference type="AlphaFoldDB" id="A0A8S3BJS2"/>
<gene>
    <name evidence="3" type="ORF">BYL167_LOCUS49129</name>
    <name evidence="4" type="ORF">GIL414_LOCUS52795</name>
</gene>
<accession>A0A8S3BJS2</accession>
<comment type="caution">
    <text evidence="3">The sequence shown here is derived from an EMBL/GenBank/DDBJ whole genome shotgun (WGS) entry which is preliminary data.</text>
</comment>
<feature type="region of interest" description="Disordered" evidence="1">
    <location>
        <begin position="49"/>
        <end position="80"/>
    </location>
</feature>
<dbReference type="InterPro" id="IPR036116">
    <property type="entry name" value="FN3_sf"/>
</dbReference>
<dbReference type="CDD" id="cd00063">
    <property type="entry name" value="FN3"/>
    <property type="match status" value="1"/>
</dbReference>
<sequence>SLDELQNYWERRFPGQRSRAIIIGLDSNIEYTVRVSVYTQFGDSPESSYFSHRTFRLPPQTPPQYITIRQPRREKDKRTR</sequence>
<dbReference type="Proteomes" id="UP000681720">
    <property type="component" value="Unassembled WGS sequence"/>
</dbReference>
<dbReference type="PROSITE" id="PS50853">
    <property type="entry name" value="FN3"/>
    <property type="match status" value="1"/>
</dbReference>
<dbReference type="InterPro" id="IPR013783">
    <property type="entry name" value="Ig-like_fold"/>
</dbReference>
<dbReference type="EMBL" id="CAJOBJ010181681">
    <property type="protein sequence ID" value="CAF4920602.1"/>
    <property type="molecule type" value="Genomic_DNA"/>
</dbReference>
<evidence type="ECO:0000313" key="5">
    <source>
        <dbReference type="Proteomes" id="UP000681967"/>
    </source>
</evidence>
<dbReference type="EMBL" id="CAJOBH010145448">
    <property type="protein sequence ID" value="CAF4824295.1"/>
    <property type="molecule type" value="Genomic_DNA"/>
</dbReference>
<reference evidence="3" key="1">
    <citation type="submission" date="2021-02" db="EMBL/GenBank/DDBJ databases">
        <authorList>
            <person name="Nowell W R."/>
        </authorList>
    </citation>
    <scope>NUCLEOTIDE SEQUENCE</scope>
</reference>